<dbReference type="FunFam" id="3.30.565.10:FF:000010">
    <property type="entry name" value="Sensor histidine kinase RcsC"/>
    <property type="match status" value="1"/>
</dbReference>
<dbReference type="PROSITE" id="PS50110">
    <property type="entry name" value="RESPONSE_REGULATORY"/>
    <property type="match status" value="1"/>
</dbReference>
<protein>
    <recommendedName>
        <fullName evidence="13">Virulence sensor protein BvgS</fullName>
        <ecNumber evidence="3">2.7.13.3</ecNumber>
    </recommendedName>
</protein>
<evidence type="ECO:0000256" key="11">
    <source>
        <dbReference type="ARBA" id="ARBA00023136"/>
    </source>
</evidence>
<dbReference type="CDD" id="cd16922">
    <property type="entry name" value="HATPase_EvgS-ArcB-TorS-like"/>
    <property type="match status" value="1"/>
</dbReference>
<keyword evidence="7" id="KW-0547">Nucleotide-binding</keyword>
<dbReference type="Gene3D" id="3.30.565.10">
    <property type="entry name" value="Histidine kinase-like ATPase, C-terminal domain"/>
    <property type="match status" value="1"/>
</dbReference>
<dbReference type="InterPro" id="IPR036890">
    <property type="entry name" value="HATPase_C_sf"/>
</dbReference>
<feature type="domain" description="HPt" evidence="19">
    <location>
        <begin position="401"/>
        <end position="498"/>
    </location>
</feature>
<dbReference type="InterPro" id="IPR008207">
    <property type="entry name" value="Sig_transdc_His_kin_Hpt_dom"/>
</dbReference>
<evidence type="ECO:0000256" key="13">
    <source>
        <dbReference type="ARBA" id="ARBA00070152"/>
    </source>
</evidence>
<dbReference type="PANTHER" id="PTHR45339:SF1">
    <property type="entry name" value="HYBRID SIGNAL TRANSDUCTION HISTIDINE KINASE J"/>
    <property type="match status" value="1"/>
</dbReference>
<feature type="domain" description="Histidine kinase" evidence="17">
    <location>
        <begin position="1"/>
        <end position="162"/>
    </location>
</feature>
<keyword evidence="8" id="KW-0067">ATP-binding</keyword>
<dbReference type="SUPFAM" id="SSF47226">
    <property type="entry name" value="Histidine-containing phosphotransfer domain, HPT domain"/>
    <property type="match status" value="1"/>
</dbReference>
<feature type="modified residue" description="4-aspartylphosphate" evidence="15">
    <location>
        <position position="281"/>
    </location>
</feature>
<dbReference type="AlphaFoldDB" id="A0A935UFP8"/>
<dbReference type="Pfam" id="PF02518">
    <property type="entry name" value="HATPase_c"/>
    <property type="match status" value="1"/>
</dbReference>
<dbReference type="Pfam" id="PF01627">
    <property type="entry name" value="Hpt"/>
    <property type="match status" value="1"/>
</dbReference>
<evidence type="ECO:0000259" key="18">
    <source>
        <dbReference type="PROSITE" id="PS50110"/>
    </source>
</evidence>
<dbReference type="InterPro" id="IPR036641">
    <property type="entry name" value="HPT_dom_sf"/>
</dbReference>
<keyword evidence="9" id="KW-1133">Transmembrane helix</keyword>
<evidence type="ECO:0000256" key="14">
    <source>
        <dbReference type="PROSITE-ProRule" id="PRU00110"/>
    </source>
</evidence>
<dbReference type="SUPFAM" id="SSF55874">
    <property type="entry name" value="ATPase domain of HSP90 chaperone/DNA topoisomerase II/histidine kinase"/>
    <property type="match status" value="1"/>
</dbReference>
<evidence type="ECO:0000256" key="16">
    <source>
        <dbReference type="SAM" id="MobiDB-lite"/>
    </source>
</evidence>
<dbReference type="InterPro" id="IPR004358">
    <property type="entry name" value="Sig_transdc_His_kin-like_C"/>
</dbReference>
<evidence type="ECO:0000259" key="19">
    <source>
        <dbReference type="PROSITE" id="PS50894"/>
    </source>
</evidence>
<dbReference type="EMBL" id="JADJMH010000001">
    <property type="protein sequence ID" value="MBK7673884.1"/>
    <property type="molecule type" value="Genomic_DNA"/>
</dbReference>
<proteinExistence type="predicted"/>
<evidence type="ECO:0000256" key="9">
    <source>
        <dbReference type="ARBA" id="ARBA00022989"/>
    </source>
</evidence>
<evidence type="ECO:0000256" key="2">
    <source>
        <dbReference type="ARBA" id="ARBA00004651"/>
    </source>
</evidence>
<dbReference type="Proteomes" id="UP000697998">
    <property type="component" value="Unassembled WGS sequence"/>
</dbReference>
<evidence type="ECO:0000256" key="1">
    <source>
        <dbReference type="ARBA" id="ARBA00000085"/>
    </source>
</evidence>
<evidence type="ECO:0000313" key="20">
    <source>
        <dbReference type="EMBL" id="MBK7673884.1"/>
    </source>
</evidence>
<feature type="domain" description="Response regulatory" evidence="18">
    <location>
        <begin position="232"/>
        <end position="352"/>
    </location>
</feature>
<dbReference type="Gene3D" id="1.20.120.160">
    <property type="entry name" value="HPT domain"/>
    <property type="match status" value="1"/>
</dbReference>
<evidence type="ECO:0000256" key="3">
    <source>
        <dbReference type="ARBA" id="ARBA00012438"/>
    </source>
</evidence>
<keyword evidence="6" id="KW-0812">Transmembrane</keyword>
<keyword evidence="5 15" id="KW-0597">Phosphoprotein</keyword>
<evidence type="ECO:0000256" key="5">
    <source>
        <dbReference type="ARBA" id="ARBA00022553"/>
    </source>
</evidence>
<feature type="region of interest" description="Disordered" evidence="16">
    <location>
        <begin position="187"/>
        <end position="219"/>
    </location>
</feature>
<organism evidence="20 21">
    <name type="scientific">Candidatus Accumulibacter proximus</name>
    <dbReference type="NCBI Taxonomy" id="2954385"/>
    <lineage>
        <taxon>Bacteria</taxon>
        <taxon>Pseudomonadati</taxon>
        <taxon>Pseudomonadota</taxon>
        <taxon>Betaproteobacteria</taxon>
        <taxon>Candidatus Accumulibacter</taxon>
    </lineage>
</organism>
<comment type="catalytic activity">
    <reaction evidence="1">
        <text>ATP + protein L-histidine = ADP + protein N-phospho-L-histidine.</text>
        <dbReference type="EC" id="2.7.13.3"/>
    </reaction>
</comment>
<evidence type="ECO:0000259" key="17">
    <source>
        <dbReference type="PROSITE" id="PS50109"/>
    </source>
</evidence>
<dbReference type="Pfam" id="PF00072">
    <property type="entry name" value="Response_reg"/>
    <property type="match status" value="1"/>
</dbReference>
<comment type="function">
    <text evidence="12">Member of the two-component regulatory system BvgS/BvgA. Phosphorylates BvgA via a four-step phosphorelay in response to environmental signals.</text>
</comment>
<gene>
    <name evidence="20" type="ORF">IPJ27_03470</name>
</gene>
<sequence>MQIEDIDFDLRQLLEDLAGIFGQPAQAKGLELICSVPDDLPVAVSGDPVRMRQILTNLVSNAVKFTSQGEVVIRLKLVDDSPRLARYRFEVQDAGIGIGEEEQARLFSAFAQADSSTTRRYGGSGLGLAIAKRLVELMDGQIGLHSEAGRGTLFWFEIPLQKQAADAPPVRQSDLHDAIATALRPRPQTPAAAAPTAAPASANFAPTSEATATPPTAMPWSDAEDACGFGGRVLVVEDNPVNQAVAAAMLESLGVVHALVDNGRFALDRLRQERFDLILMDCQMPEMDGFQTTAQIRARQREGLLRQLLPIVALTANAVEGDRERCLAAGMDDYLSKPVTRERLAATLARWLPRPEPAPANVPAGPSALAPLPGKEVVAASEDPINPRALDAIRNLPGPNGALLVQKVIGAYLADTPPRFAQLRAAVTAGDAKALRKTAHALKSSSANVGAEALAALCKALEMLGRQSTVDGAMELLKDLESELPRVLATLQTMINRSSNNAIA</sequence>
<keyword evidence="11" id="KW-0472">Membrane</keyword>
<dbReference type="PROSITE" id="PS50109">
    <property type="entry name" value="HIS_KIN"/>
    <property type="match status" value="1"/>
</dbReference>
<dbReference type="SMART" id="SM00387">
    <property type="entry name" value="HATPase_c"/>
    <property type="match status" value="1"/>
</dbReference>
<evidence type="ECO:0000256" key="8">
    <source>
        <dbReference type="ARBA" id="ARBA00022840"/>
    </source>
</evidence>
<dbReference type="SUPFAM" id="SSF52172">
    <property type="entry name" value="CheY-like"/>
    <property type="match status" value="1"/>
</dbReference>
<keyword evidence="4" id="KW-1003">Cell membrane</keyword>
<evidence type="ECO:0000256" key="10">
    <source>
        <dbReference type="ARBA" id="ARBA00023012"/>
    </source>
</evidence>
<evidence type="ECO:0000256" key="15">
    <source>
        <dbReference type="PROSITE-ProRule" id="PRU00169"/>
    </source>
</evidence>
<dbReference type="SMART" id="SM00448">
    <property type="entry name" value="REC"/>
    <property type="match status" value="1"/>
</dbReference>
<dbReference type="SMART" id="SM00073">
    <property type="entry name" value="HPT"/>
    <property type="match status" value="1"/>
</dbReference>
<dbReference type="EC" id="2.7.13.3" evidence="3"/>
<reference evidence="20 21" key="1">
    <citation type="submission" date="2020-10" db="EMBL/GenBank/DDBJ databases">
        <title>Connecting structure to function with the recovery of over 1000 high-quality activated sludge metagenome-assembled genomes encoding full-length rRNA genes using long-read sequencing.</title>
        <authorList>
            <person name="Singleton C.M."/>
            <person name="Petriglieri F."/>
            <person name="Kristensen J.M."/>
            <person name="Kirkegaard R.H."/>
            <person name="Michaelsen T.Y."/>
            <person name="Andersen M.H."/>
            <person name="Karst S.M."/>
            <person name="Dueholm M.S."/>
            <person name="Nielsen P.H."/>
            <person name="Albertsen M."/>
        </authorList>
    </citation>
    <scope>NUCLEOTIDE SEQUENCE [LARGE SCALE GENOMIC DNA]</scope>
    <source>
        <strain evidence="20">EsbW_18-Q3-R4-48_BATAC.285</strain>
    </source>
</reference>
<dbReference type="GO" id="GO:0005886">
    <property type="term" value="C:plasma membrane"/>
    <property type="evidence" value="ECO:0007669"/>
    <property type="project" value="UniProtKB-SubCell"/>
</dbReference>
<name>A0A935UFP8_9PROT</name>
<dbReference type="PROSITE" id="PS50894">
    <property type="entry name" value="HPT"/>
    <property type="match status" value="1"/>
</dbReference>
<dbReference type="PANTHER" id="PTHR45339">
    <property type="entry name" value="HYBRID SIGNAL TRANSDUCTION HISTIDINE KINASE J"/>
    <property type="match status" value="1"/>
</dbReference>
<comment type="caution">
    <text evidence="20">The sequence shown here is derived from an EMBL/GenBank/DDBJ whole genome shotgun (WGS) entry which is preliminary data.</text>
</comment>
<comment type="subcellular location">
    <subcellularLocation>
        <location evidence="2">Cell membrane</location>
        <topology evidence="2">Multi-pass membrane protein</topology>
    </subcellularLocation>
</comment>
<dbReference type="InterPro" id="IPR001789">
    <property type="entry name" value="Sig_transdc_resp-reg_receiver"/>
</dbReference>
<evidence type="ECO:0000313" key="21">
    <source>
        <dbReference type="Proteomes" id="UP000697998"/>
    </source>
</evidence>
<evidence type="ECO:0000256" key="6">
    <source>
        <dbReference type="ARBA" id="ARBA00022692"/>
    </source>
</evidence>
<dbReference type="GO" id="GO:0000155">
    <property type="term" value="F:phosphorelay sensor kinase activity"/>
    <property type="evidence" value="ECO:0007669"/>
    <property type="project" value="UniProtKB-ARBA"/>
</dbReference>
<keyword evidence="10" id="KW-0902">Two-component regulatory system</keyword>
<feature type="modified residue" description="Phosphohistidine" evidence="14">
    <location>
        <position position="440"/>
    </location>
</feature>
<dbReference type="PRINTS" id="PR00344">
    <property type="entry name" value="BCTRLSENSOR"/>
</dbReference>
<dbReference type="GO" id="GO:0005524">
    <property type="term" value="F:ATP binding"/>
    <property type="evidence" value="ECO:0007669"/>
    <property type="project" value="UniProtKB-KW"/>
</dbReference>
<dbReference type="Gene3D" id="3.40.50.2300">
    <property type="match status" value="1"/>
</dbReference>
<dbReference type="CDD" id="cd17546">
    <property type="entry name" value="REC_hyHK_CKI1_RcsC-like"/>
    <property type="match status" value="1"/>
</dbReference>
<dbReference type="InterPro" id="IPR011006">
    <property type="entry name" value="CheY-like_superfamily"/>
</dbReference>
<dbReference type="InterPro" id="IPR005467">
    <property type="entry name" value="His_kinase_dom"/>
</dbReference>
<evidence type="ECO:0000256" key="12">
    <source>
        <dbReference type="ARBA" id="ARBA00058004"/>
    </source>
</evidence>
<dbReference type="InterPro" id="IPR003594">
    <property type="entry name" value="HATPase_dom"/>
</dbReference>
<accession>A0A935UFP8</accession>
<evidence type="ECO:0000256" key="7">
    <source>
        <dbReference type="ARBA" id="ARBA00022741"/>
    </source>
</evidence>
<evidence type="ECO:0000256" key="4">
    <source>
        <dbReference type="ARBA" id="ARBA00022475"/>
    </source>
</evidence>